<organism evidence="1 2">
    <name type="scientific">Crucibulum laeve</name>
    <dbReference type="NCBI Taxonomy" id="68775"/>
    <lineage>
        <taxon>Eukaryota</taxon>
        <taxon>Fungi</taxon>
        <taxon>Dikarya</taxon>
        <taxon>Basidiomycota</taxon>
        <taxon>Agaricomycotina</taxon>
        <taxon>Agaricomycetes</taxon>
        <taxon>Agaricomycetidae</taxon>
        <taxon>Agaricales</taxon>
        <taxon>Agaricineae</taxon>
        <taxon>Nidulariaceae</taxon>
        <taxon>Crucibulum</taxon>
    </lineage>
</organism>
<dbReference type="OrthoDB" id="2835096at2759"/>
<proteinExistence type="predicted"/>
<evidence type="ECO:0000313" key="2">
    <source>
        <dbReference type="Proteomes" id="UP000308652"/>
    </source>
</evidence>
<dbReference type="InterPro" id="IPR032675">
    <property type="entry name" value="LRR_dom_sf"/>
</dbReference>
<sequence length="554" mass="62307">MVIATGKTLFSQTEAISYHSDMNDNPSDAACPTCGQVKIPSFTKTRNYRSRSYSERTTVLNCYSRQSIPSSISEKDAAITSLDYEISRTRAALADLEARRRQLQFTLDHEKSLRAPIRRIPLELLGEILLYCCPDEPIYLGRPITFTWQLGHVCSHWRNVVSTLHQLWYRLVIDLENVPQQLLNDRGWETFQILIQTSILRAGDRKLSICFPSMCISGYSWFNATLAMLAGYSDRWGDFTADLSSFTGENSTFLFGLDTPALKMLHLTGKNYDGRRFQGFRSLPCLSHLTLSGFRHPSRTLLHTIPLAQITHFTSQWNMLFSGELMEILRCMPNLVEFETGGGIGTSQDEIAPVLLVHLQVLKIKVVRPDKFALLNALDTPGLTHLKLELTRGPSETQITVAGFVIPFLRRSACTPYDVSFHAIPTSCTLDILRELPSVEKLQLSGSSPISDEMISFMASQCAPSRWFALPRLSDFRLHTCSDTAIPFESLIKMLKTRVKSASMISSHKSVSLIVSLKFVAIQLDQPLRSPNALDELKEALGQIVSYVDIPEFL</sequence>
<gene>
    <name evidence="1" type="ORF">BDQ12DRAFT_739484</name>
</gene>
<dbReference type="Proteomes" id="UP000308652">
    <property type="component" value="Unassembled WGS sequence"/>
</dbReference>
<keyword evidence="2" id="KW-1185">Reference proteome</keyword>
<dbReference type="SUPFAM" id="SSF52047">
    <property type="entry name" value="RNI-like"/>
    <property type="match status" value="1"/>
</dbReference>
<protein>
    <submittedName>
        <fullName evidence="1">Uncharacterized protein</fullName>
    </submittedName>
</protein>
<dbReference type="EMBL" id="ML213679">
    <property type="protein sequence ID" value="TFK32314.1"/>
    <property type="molecule type" value="Genomic_DNA"/>
</dbReference>
<dbReference type="AlphaFoldDB" id="A0A5C3LGR0"/>
<reference evidence="1 2" key="1">
    <citation type="journal article" date="2019" name="Nat. Ecol. Evol.">
        <title>Megaphylogeny resolves global patterns of mushroom evolution.</title>
        <authorList>
            <person name="Varga T."/>
            <person name="Krizsan K."/>
            <person name="Foldi C."/>
            <person name="Dima B."/>
            <person name="Sanchez-Garcia M."/>
            <person name="Sanchez-Ramirez S."/>
            <person name="Szollosi G.J."/>
            <person name="Szarkandi J.G."/>
            <person name="Papp V."/>
            <person name="Albert L."/>
            <person name="Andreopoulos W."/>
            <person name="Angelini C."/>
            <person name="Antonin V."/>
            <person name="Barry K.W."/>
            <person name="Bougher N.L."/>
            <person name="Buchanan P."/>
            <person name="Buyck B."/>
            <person name="Bense V."/>
            <person name="Catcheside P."/>
            <person name="Chovatia M."/>
            <person name="Cooper J."/>
            <person name="Damon W."/>
            <person name="Desjardin D."/>
            <person name="Finy P."/>
            <person name="Geml J."/>
            <person name="Haridas S."/>
            <person name="Hughes K."/>
            <person name="Justo A."/>
            <person name="Karasinski D."/>
            <person name="Kautmanova I."/>
            <person name="Kiss B."/>
            <person name="Kocsube S."/>
            <person name="Kotiranta H."/>
            <person name="LaButti K.M."/>
            <person name="Lechner B.E."/>
            <person name="Liimatainen K."/>
            <person name="Lipzen A."/>
            <person name="Lukacs Z."/>
            <person name="Mihaltcheva S."/>
            <person name="Morgado L.N."/>
            <person name="Niskanen T."/>
            <person name="Noordeloos M.E."/>
            <person name="Ohm R.A."/>
            <person name="Ortiz-Santana B."/>
            <person name="Ovrebo C."/>
            <person name="Racz N."/>
            <person name="Riley R."/>
            <person name="Savchenko A."/>
            <person name="Shiryaev A."/>
            <person name="Soop K."/>
            <person name="Spirin V."/>
            <person name="Szebenyi C."/>
            <person name="Tomsovsky M."/>
            <person name="Tulloss R.E."/>
            <person name="Uehling J."/>
            <person name="Grigoriev I.V."/>
            <person name="Vagvolgyi C."/>
            <person name="Papp T."/>
            <person name="Martin F.M."/>
            <person name="Miettinen O."/>
            <person name="Hibbett D.S."/>
            <person name="Nagy L.G."/>
        </authorList>
    </citation>
    <scope>NUCLEOTIDE SEQUENCE [LARGE SCALE GENOMIC DNA]</scope>
    <source>
        <strain evidence="1 2">CBS 166.37</strain>
    </source>
</reference>
<name>A0A5C3LGR0_9AGAR</name>
<dbReference type="Gene3D" id="3.80.10.10">
    <property type="entry name" value="Ribonuclease Inhibitor"/>
    <property type="match status" value="1"/>
</dbReference>
<evidence type="ECO:0000313" key="1">
    <source>
        <dbReference type="EMBL" id="TFK32314.1"/>
    </source>
</evidence>
<accession>A0A5C3LGR0</accession>